<dbReference type="WBParaSite" id="SSTP_0001284500.1">
    <property type="protein sequence ID" value="SSTP_0001284500.1"/>
    <property type="gene ID" value="SSTP_0001284500"/>
</dbReference>
<accession>A0A0K0ETR9</accession>
<name>A0A0K0ETR9_STRER</name>
<reference evidence="1" key="1">
    <citation type="submission" date="2015-08" db="UniProtKB">
        <authorList>
            <consortium name="WormBaseParasite"/>
        </authorList>
    </citation>
    <scope>IDENTIFICATION</scope>
</reference>
<dbReference type="AlphaFoldDB" id="A0A0K0ETR9"/>
<proteinExistence type="predicted"/>
<organism evidence="1">
    <name type="scientific">Strongyloides stercoralis</name>
    <name type="common">Threadworm</name>
    <dbReference type="NCBI Taxonomy" id="6248"/>
    <lineage>
        <taxon>Eukaryota</taxon>
        <taxon>Metazoa</taxon>
        <taxon>Ecdysozoa</taxon>
        <taxon>Nematoda</taxon>
        <taxon>Chromadorea</taxon>
        <taxon>Rhabditida</taxon>
        <taxon>Tylenchina</taxon>
        <taxon>Panagrolaimomorpha</taxon>
        <taxon>Strongyloidoidea</taxon>
        <taxon>Strongyloididae</taxon>
        <taxon>Strongyloides</taxon>
    </lineage>
</organism>
<evidence type="ECO:0000313" key="1">
    <source>
        <dbReference type="WBParaSite" id="SSTP_0001284500.1"/>
    </source>
</evidence>
<protein>
    <submittedName>
        <fullName evidence="1">Movement protein</fullName>
    </submittedName>
</protein>
<sequence>TVSRLAASKVPGSSSLRKSLRVLDPAPVELQPPVYSIND</sequence>